<dbReference type="PROSITE" id="PS51819">
    <property type="entry name" value="VOC"/>
    <property type="match status" value="1"/>
</dbReference>
<dbReference type="PANTHER" id="PTHR21366">
    <property type="entry name" value="GLYOXALASE FAMILY PROTEIN"/>
    <property type="match status" value="1"/>
</dbReference>
<dbReference type="EMBL" id="VXRY01000445">
    <property type="protein sequence ID" value="MXY34592.1"/>
    <property type="molecule type" value="Genomic_DNA"/>
</dbReference>
<gene>
    <name evidence="2" type="ORF">F4Y60_11005</name>
</gene>
<dbReference type="InterPro" id="IPR029068">
    <property type="entry name" value="Glyas_Bleomycin-R_OHBP_Dase"/>
</dbReference>
<accession>A0A6B0Y3E4</accession>
<sequence length="179" mass="19606">MAANDKFDIRGINHLALVCRDMKTTVDFYSGVLGMPLTKTIELPAGAGQHFFFDIGKGDSLAFFWFPNAGDSQPGVTHARDLVGQGDITSAHASMNHVAFDVPEEKIDAYQRQLKAAGVDVTEVVNHDESETGASPEITESTFVRSIYFKDPDGILLEFAAWTRELDERDVNIAPVSVD</sequence>
<dbReference type="InterPro" id="IPR050383">
    <property type="entry name" value="GlyoxalaseI/FosfomycinResist"/>
</dbReference>
<comment type="caution">
    <text evidence="2">The sequence shown here is derived from an EMBL/GenBank/DDBJ whole genome shotgun (WGS) entry which is preliminary data.</text>
</comment>
<dbReference type="SUPFAM" id="SSF54593">
    <property type="entry name" value="Glyoxalase/Bleomycin resistance protein/Dihydroxybiphenyl dioxygenase"/>
    <property type="match status" value="1"/>
</dbReference>
<evidence type="ECO:0000259" key="1">
    <source>
        <dbReference type="PROSITE" id="PS51819"/>
    </source>
</evidence>
<name>A0A6B0Y3E4_9RHOB</name>
<dbReference type="InterPro" id="IPR004360">
    <property type="entry name" value="Glyas_Fos-R_dOase_dom"/>
</dbReference>
<reference evidence="2" key="1">
    <citation type="submission" date="2019-09" db="EMBL/GenBank/DDBJ databases">
        <title>Characterisation of the sponge microbiome using genome-centric metagenomics.</title>
        <authorList>
            <person name="Engelberts J.P."/>
            <person name="Robbins S.J."/>
            <person name="De Goeij J.M."/>
            <person name="Aranda M."/>
            <person name="Bell S.C."/>
            <person name="Webster N.S."/>
        </authorList>
    </citation>
    <scope>NUCLEOTIDE SEQUENCE</scope>
    <source>
        <strain evidence="2">SB0664_bin_43</strain>
    </source>
</reference>
<protein>
    <submittedName>
        <fullName evidence="2">VOC family protein</fullName>
    </submittedName>
</protein>
<dbReference type="InterPro" id="IPR037523">
    <property type="entry name" value="VOC_core"/>
</dbReference>
<organism evidence="2">
    <name type="scientific">Boseongicola sp. SB0664_bin_43</name>
    <dbReference type="NCBI Taxonomy" id="2604844"/>
    <lineage>
        <taxon>Bacteria</taxon>
        <taxon>Pseudomonadati</taxon>
        <taxon>Pseudomonadota</taxon>
        <taxon>Alphaproteobacteria</taxon>
        <taxon>Rhodobacterales</taxon>
        <taxon>Paracoccaceae</taxon>
        <taxon>Boseongicola</taxon>
    </lineage>
</organism>
<dbReference type="Pfam" id="PF00903">
    <property type="entry name" value="Glyoxalase"/>
    <property type="match status" value="1"/>
</dbReference>
<dbReference type="AlphaFoldDB" id="A0A6B0Y3E4"/>
<feature type="domain" description="VOC" evidence="1">
    <location>
        <begin position="11"/>
        <end position="162"/>
    </location>
</feature>
<evidence type="ECO:0000313" key="2">
    <source>
        <dbReference type="EMBL" id="MXY34592.1"/>
    </source>
</evidence>
<proteinExistence type="predicted"/>
<dbReference type="Gene3D" id="3.10.180.10">
    <property type="entry name" value="2,3-Dihydroxybiphenyl 1,2-Dioxygenase, domain 1"/>
    <property type="match status" value="1"/>
</dbReference>
<dbReference type="PANTHER" id="PTHR21366:SF31">
    <property type="entry name" value="METALLOTHIOL TRANSFERASE FOSB"/>
    <property type="match status" value="1"/>
</dbReference>